<keyword evidence="2" id="KW-0539">Nucleus</keyword>
<feature type="region of interest" description="Disordered" evidence="3">
    <location>
        <begin position="116"/>
        <end position="242"/>
    </location>
</feature>
<dbReference type="STRING" id="1392247.A0A3N4L371"/>
<name>A0A3N4L371_9PEZI</name>
<evidence type="ECO:0000259" key="4">
    <source>
        <dbReference type="Pfam" id="PF10187"/>
    </source>
</evidence>
<keyword evidence="6" id="KW-1185">Reference proteome</keyword>
<feature type="compositionally biased region" description="Polar residues" evidence="3">
    <location>
        <begin position="1"/>
        <end position="19"/>
    </location>
</feature>
<gene>
    <name evidence="5" type="ORF">P167DRAFT_563407</name>
</gene>
<sequence>MSSGFVSAGTSNLDETTAESAAAPALSNDAWAAAKEKVEEAHRPRDEEPQEERSLFAILQANKAKKQEEFEEKLKFKNQFKPLDEDDVEYLDSILSGERRAEEARRQELEAQLDAFRQQQSEIEQTGAAPEVEGTAELTSWGTTGRKRRKKEEGGKGGKLGLGVKVRKTSSTTAAKVEEKESPKEDEKPDANEATQEELKQTKAVSPPVKKEVPLTEPKQAAKPPVAGGLMGLVAYDSDEDD</sequence>
<feature type="compositionally biased region" description="Basic and acidic residues" evidence="3">
    <location>
        <begin position="34"/>
        <end position="53"/>
    </location>
</feature>
<dbReference type="PANTHER" id="PTHR13495:SF0">
    <property type="entry name" value="PSME3-INTERACTING PROTEIN"/>
    <property type="match status" value="1"/>
</dbReference>
<dbReference type="Pfam" id="PF10187">
    <property type="entry name" value="FAM192A_Fyv6_N"/>
    <property type="match status" value="1"/>
</dbReference>
<dbReference type="GO" id="GO:0005634">
    <property type="term" value="C:nucleus"/>
    <property type="evidence" value="ECO:0007669"/>
    <property type="project" value="UniProtKB-SubCell"/>
</dbReference>
<evidence type="ECO:0000256" key="2">
    <source>
        <dbReference type="ARBA" id="ARBA00023242"/>
    </source>
</evidence>
<organism evidence="5 6">
    <name type="scientific">Morchella conica CCBAS932</name>
    <dbReference type="NCBI Taxonomy" id="1392247"/>
    <lineage>
        <taxon>Eukaryota</taxon>
        <taxon>Fungi</taxon>
        <taxon>Dikarya</taxon>
        <taxon>Ascomycota</taxon>
        <taxon>Pezizomycotina</taxon>
        <taxon>Pezizomycetes</taxon>
        <taxon>Pezizales</taxon>
        <taxon>Morchellaceae</taxon>
        <taxon>Morchella</taxon>
    </lineage>
</organism>
<accession>A0A3N4L371</accession>
<evidence type="ECO:0000256" key="3">
    <source>
        <dbReference type="SAM" id="MobiDB-lite"/>
    </source>
</evidence>
<dbReference type="EMBL" id="ML119115">
    <property type="protein sequence ID" value="RPB15071.1"/>
    <property type="molecule type" value="Genomic_DNA"/>
</dbReference>
<comment type="subcellular location">
    <subcellularLocation>
        <location evidence="1">Nucleus</location>
    </subcellularLocation>
</comment>
<dbReference type="OrthoDB" id="75807at2759"/>
<feature type="compositionally biased region" description="Basic and acidic residues" evidence="3">
    <location>
        <begin position="176"/>
        <end position="201"/>
    </location>
</feature>
<dbReference type="AlphaFoldDB" id="A0A3N4L371"/>
<dbReference type="InterPro" id="IPR019331">
    <property type="entry name" value="FAM192A/Fyv6_N"/>
</dbReference>
<dbReference type="PANTHER" id="PTHR13495">
    <property type="entry name" value="NEFA-INTERACTING NUCLEAR PROTEIN NIP30"/>
    <property type="match status" value="1"/>
</dbReference>
<dbReference type="InParanoid" id="A0A3N4L371"/>
<dbReference type="InterPro" id="IPR039845">
    <property type="entry name" value="FAM192A"/>
</dbReference>
<protein>
    <recommendedName>
        <fullName evidence="4">FAM192A/Fyv6 N-terminal domain-containing protein</fullName>
    </recommendedName>
</protein>
<evidence type="ECO:0000313" key="5">
    <source>
        <dbReference type="EMBL" id="RPB15071.1"/>
    </source>
</evidence>
<feature type="domain" description="FAM192A/Fyv6 N-terminal" evidence="4">
    <location>
        <begin position="17"/>
        <end position="117"/>
    </location>
</feature>
<proteinExistence type="predicted"/>
<evidence type="ECO:0000256" key="1">
    <source>
        <dbReference type="ARBA" id="ARBA00004123"/>
    </source>
</evidence>
<reference evidence="5 6" key="1">
    <citation type="journal article" date="2018" name="Nat. Ecol. Evol.">
        <title>Pezizomycetes genomes reveal the molecular basis of ectomycorrhizal truffle lifestyle.</title>
        <authorList>
            <person name="Murat C."/>
            <person name="Payen T."/>
            <person name="Noel B."/>
            <person name="Kuo A."/>
            <person name="Morin E."/>
            <person name="Chen J."/>
            <person name="Kohler A."/>
            <person name="Krizsan K."/>
            <person name="Balestrini R."/>
            <person name="Da Silva C."/>
            <person name="Montanini B."/>
            <person name="Hainaut M."/>
            <person name="Levati E."/>
            <person name="Barry K.W."/>
            <person name="Belfiori B."/>
            <person name="Cichocki N."/>
            <person name="Clum A."/>
            <person name="Dockter R.B."/>
            <person name="Fauchery L."/>
            <person name="Guy J."/>
            <person name="Iotti M."/>
            <person name="Le Tacon F."/>
            <person name="Lindquist E.A."/>
            <person name="Lipzen A."/>
            <person name="Malagnac F."/>
            <person name="Mello A."/>
            <person name="Molinier V."/>
            <person name="Miyauchi S."/>
            <person name="Poulain J."/>
            <person name="Riccioni C."/>
            <person name="Rubini A."/>
            <person name="Sitrit Y."/>
            <person name="Splivallo R."/>
            <person name="Traeger S."/>
            <person name="Wang M."/>
            <person name="Zifcakova L."/>
            <person name="Wipf D."/>
            <person name="Zambonelli A."/>
            <person name="Paolocci F."/>
            <person name="Nowrousian M."/>
            <person name="Ottonello S."/>
            <person name="Baldrian P."/>
            <person name="Spatafora J.W."/>
            <person name="Henrissat B."/>
            <person name="Nagy L.G."/>
            <person name="Aury J.M."/>
            <person name="Wincker P."/>
            <person name="Grigoriev I.V."/>
            <person name="Bonfante P."/>
            <person name="Martin F.M."/>
        </authorList>
    </citation>
    <scope>NUCLEOTIDE SEQUENCE [LARGE SCALE GENOMIC DNA]</scope>
    <source>
        <strain evidence="5 6">CCBAS932</strain>
    </source>
</reference>
<feature type="region of interest" description="Disordered" evidence="3">
    <location>
        <begin position="1"/>
        <end position="53"/>
    </location>
</feature>
<dbReference type="Proteomes" id="UP000277580">
    <property type="component" value="Unassembled WGS sequence"/>
</dbReference>
<evidence type="ECO:0000313" key="6">
    <source>
        <dbReference type="Proteomes" id="UP000277580"/>
    </source>
</evidence>